<gene>
    <name evidence="1" type="ORF">AB0L16_08455</name>
</gene>
<dbReference type="InterPro" id="IPR035069">
    <property type="entry name" value="TTHA1013/TTHA0281-like"/>
</dbReference>
<evidence type="ECO:0000313" key="2">
    <source>
        <dbReference type="Proteomes" id="UP001552594"/>
    </source>
</evidence>
<accession>A0ABV3JUC7</accession>
<dbReference type="InterPro" id="IPR055811">
    <property type="entry name" value="DUF7387"/>
</dbReference>
<dbReference type="SUPFAM" id="SSF143100">
    <property type="entry name" value="TTHA1013/TTHA0281-like"/>
    <property type="match status" value="1"/>
</dbReference>
<dbReference type="PANTHER" id="PTHR34504:SF2">
    <property type="entry name" value="UPF0150 PROTEIN SSL0259"/>
    <property type="match status" value="1"/>
</dbReference>
<dbReference type="Proteomes" id="UP001552594">
    <property type="component" value="Unassembled WGS sequence"/>
</dbReference>
<protein>
    <submittedName>
        <fullName evidence="1">Type II toxin-antitoxin system HicB family antitoxin</fullName>
    </submittedName>
</protein>
<reference evidence="1 2" key="1">
    <citation type="submission" date="2024-06" db="EMBL/GenBank/DDBJ databases">
        <title>The Natural Products Discovery Center: Release of the First 8490 Sequenced Strains for Exploring Actinobacteria Biosynthetic Diversity.</title>
        <authorList>
            <person name="Kalkreuter E."/>
            <person name="Kautsar S.A."/>
            <person name="Yang D."/>
            <person name="Bader C.D."/>
            <person name="Teijaro C.N."/>
            <person name="Fluegel L."/>
            <person name="Davis C.M."/>
            <person name="Simpson J.R."/>
            <person name="Lauterbach L."/>
            <person name="Steele A.D."/>
            <person name="Gui C."/>
            <person name="Meng S."/>
            <person name="Li G."/>
            <person name="Viehrig K."/>
            <person name="Ye F."/>
            <person name="Su P."/>
            <person name="Kiefer A.F."/>
            <person name="Nichols A."/>
            <person name="Cepeda A.J."/>
            <person name="Yan W."/>
            <person name="Fan B."/>
            <person name="Jiang Y."/>
            <person name="Adhikari A."/>
            <person name="Zheng C.-J."/>
            <person name="Schuster L."/>
            <person name="Cowan T.M."/>
            <person name="Smanski M.J."/>
            <person name="Chevrette M.G."/>
            <person name="De Carvalho L.P.S."/>
            <person name="Shen B."/>
        </authorList>
    </citation>
    <scope>NUCLEOTIDE SEQUENCE [LARGE SCALE GENOMIC DNA]</scope>
    <source>
        <strain evidence="1 2">NPDC052347</strain>
    </source>
</reference>
<evidence type="ECO:0000313" key="1">
    <source>
        <dbReference type="EMBL" id="MEV5506499.1"/>
    </source>
</evidence>
<dbReference type="InterPro" id="IPR051404">
    <property type="entry name" value="TA_system_antitoxin"/>
</dbReference>
<name>A0ABV3JUC7_STRON</name>
<organism evidence="1 2">
    <name type="scientific">Streptomyces orinoci</name>
    <name type="common">Streptoverticillium orinoci</name>
    <dbReference type="NCBI Taxonomy" id="67339"/>
    <lineage>
        <taxon>Bacteria</taxon>
        <taxon>Bacillati</taxon>
        <taxon>Actinomycetota</taxon>
        <taxon>Actinomycetes</taxon>
        <taxon>Kitasatosporales</taxon>
        <taxon>Streptomycetaceae</taxon>
        <taxon>Streptomyces</taxon>
    </lineage>
</organism>
<proteinExistence type="predicted"/>
<sequence>MTRQVRLTAAITHEDQWYVARCLEVDVASQGTTIEEALANLREALELYFEDEPVPAVHDVITAPVQVQVA</sequence>
<dbReference type="EMBL" id="JBFAUK010000004">
    <property type="protein sequence ID" value="MEV5506499.1"/>
    <property type="molecule type" value="Genomic_DNA"/>
</dbReference>
<dbReference type="PANTHER" id="PTHR34504">
    <property type="entry name" value="ANTITOXIN HICB"/>
    <property type="match status" value="1"/>
</dbReference>
<keyword evidence="2" id="KW-1185">Reference proteome</keyword>
<dbReference type="Gene3D" id="3.30.160.250">
    <property type="match status" value="1"/>
</dbReference>
<dbReference type="Pfam" id="PF24113">
    <property type="entry name" value="DUF7387"/>
    <property type="match status" value="1"/>
</dbReference>
<comment type="caution">
    <text evidence="1">The sequence shown here is derived from an EMBL/GenBank/DDBJ whole genome shotgun (WGS) entry which is preliminary data.</text>
</comment>
<dbReference type="RefSeq" id="WP_109282910.1">
    <property type="nucleotide sequence ID" value="NZ_JBFAUK010000004.1"/>
</dbReference>